<evidence type="ECO:0000256" key="5">
    <source>
        <dbReference type="PROSITE-ProRule" id="PRU00560"/>
    </source>
</evidence>
<protein>
    <recommendedName>
        <fullName evidence="7">UvrD-like helicase ATP-binding domain-containing protein</fullName>
    </recommendedName>
</protein>
<gene>
    <name evidence="8" type="ORF">BXZ70DRAFT_933981</name>
</gene>
<dbReference type="GO" id="GO:0004386">
    <property type="term" value="F:helicase activity"/>
    <property type="evidence" value="ECO:0007669"/>
    <property type="project" value="UniProtKB-UniRule"/>
</dbReference>
<evidence type="ECO:0000259" key="7">
    <source>
        <dbReference type="PROSITE" id="PS51198"/>
    </source>
</evidence>
<keyword evidence="4 5" id="KW-0067">ATP-binding</keyword>
<dbReference type="GO" id="GO:0016787">
    <property type="term" value="F:hydrolase activity"/>
    <property type="evidence" value="ECO:0007669"/>
    <property type="project" value="UniProtKB-UniRule"/>
</dbReference>
<dbReference type="OrthoDB" id="3156807at2759"/>
<name>A0A8K0UQD5_9AGAR</name>
<dbReference type="Pfam" id="PF13361">
    <property type="entry name" value="UvrD_C"/>
    <property type="match status" value="1"/>
</dbReference>
<dbReference type="InterPro" id="IPR014016">
    <property type="entry name" value="UvrD-like_ATP-bd"/>
</dbReference>
<dbReference type="Pfam" id="PF00580">
    <property type="entry name" value="UvrD-helicase"/>
    <property type="match status" value="1"/>
</dbReference>
<feature type="binding site" evidence="5">
    <location>
        <begin position="505"/>
        <end position="512"/>
    </location>
    <ligand>
        <name>ATP</name>
        <dbReference type="ChEBI" id="CHEBI:30616"/>
    </ligand>
</feature>
<keyword evidence="9" id="KW-1185">Reference proteome</keyword>
<feature type="region of interest" description="Disordered" evidence="6">
    <location>
        <begin position="1920"/>
        <end position="1949"/>
    </location>
</feature>
<evidence type="ECO:0000256" key="6">
    <source>
        <dbReference type="SAM" id="MobiDB-lite"/>
    </source>
</evidence>
<dbReference type="PANTHER" id="PTHR21529">
    <property type="entry name" value="MAMMARY TURMOR VIRUS RECEPTOR HOMOLOG 1, 2 MTVR1, 2"/>
    <property type="match status" value="1"/>
</dbReference>
<dbReference type="InterPro" id="IPR014017">
    <property type="entry name" value="DNA_helicase_UvrD-like_C"/>
</dbReference>
<keyword evidence="3 5" id="KW-0347">Helicase</keyword>
<dbReference type="GO" id="GO:0005524">
    <property type="term" value="F:ATP binding"/>
    <property type="evidence" value="ECO:0007669"/>
    <property type="project" value="UniProtKB-UniRule"/>
</dbReference>
<evidence type="ECO:0000313" key="8">
    <source>
        <dbReference type="EMBL" id="KAH8101588.1"/>
    </source>
</evidence>
<keyword evidence="1 5" id="KW-0547">Nucleotide-binding</keyword>
<evidence type="ECO:0000256" key="4">
    <source>
        <dbReference type="ARBA" id="ARBA00022840"/>
    </source>
</evidence>
<evidence type="ECO:0000256" key="1">
    <source>
        <dbReference type="ARBA" id="ARBA00022741"/>
    </source>
</evidence>
<dbReference type="PANTHER" id="PTHR21529:SF4">
    <property type="entry name" value="TPR AND ANKYRIN REPEAT-CONTAINING PROTEIN 1"/>
    <property type="match status" value="1"/>
</dbReference>
<accession>A0A8K0UQD5</accession>
<evidence type="ECO:0000313" key="9">
    <source>
        <dbReference type="Proteomes" id="UP000813824"/>
    </source>
</evidence>
<dbReference type="InterPro" id="IPR039904">
    <property type="entry name" value="TRANK1"/>
</dbReference>
<proteinExistence type="predicted"/>
<dbReference type="Proteomes" id="UP000813824">
    <property type="component" value="Unassembled WGS sequence"/>
</dbReference>
<keyword evidence="2 5" id="KW-0378">Hydrolase</keyword>
<sequence>MRKPAKNAPYIDKNLFIPAELRNQLVLETAIVNLEAVLVGCGPTGRAAIIDELITVDGLLEFIICAVSFDAAESLVSSILAEFPTTAEAFQGSQAHLLLERFTRYFWSLNLPSSGLSDSTRAVHEACVCLQAIPGLSLKTLDPTYKGDEEAEAFGGRRTGKVSQKERKHIQRGGRAVQTDVKPFEKLNVAVPRTATDAIELAKRLLEAQMTTLRDYLELLRMPEFATTFREAYIPHDPVAENGQIVPAAKADESASEPAIIGPQVPGAFPIVQPMKAALYFDSVEGFGQWRIYISTRADGNLRETRKRDPKLFKIIIKKIKELSKGQFSNDNHKRLSGPDVEVPVFEAKMTRDSRLVYHVDVVKEFGDSDVEWQVLRIFGIYTHAQLDKRFWDAVGQHLGGRGKDYKQRCTFRNPSYHQGDYVVAPASFPPSDEQTIPDKTLRLPDLRNEDREELHSLLVLEKFVTFSQALLNSILADQDVAHVFQMSPREQEIVQNASSCYVLGRSGTGKTTTMIFKMLGIERTWEQSRELLGNDVNRPRQLFVTQSKVLAEKVEEYYAKLSQSLVAEHRSSQESSKMASDKREKGLVDHDEEEFYRGELPRRFSELEDKHFPLFLTYDQLCRLLIQDTSTGDLSSATDSNDYRLQQKGSFISYMDFLDSYWRHFPQNLTKKLDPALVFAEFMGVIKGSEQTLHSESGHLAREEYEARSQNAPTGQSDAIYTLFQKYQRMRAEKRQYDAADRTHAIVKNLLASGIPGQPVNFIYVDEVQDNLLVDAHILRSICNNPSGLFWAGDTAQTISAGSSFKFNDLKAFLYRIEESNHTQNLQNAPKSFQLVTNYRSHNGIVGCAQSVVALITRFWPHTIDVLAEERGIVDGPKPVFFNGWDKDTVRYEQFLFGATGDQIEFGAKQCILVRDDAARERLRAQVGEIGVILTLYESKGLEFDDVLLYDFFEDSTVEVSQWRVVLNILADDGREVNCPRFNEIRHSGVCRELKFLYVAITRARKNLWIADCSERGTPMRAVWDAKEQVQHCFPGDNVPKLATSSTPEEWAQTARTLFDNRRYAQAAHSFERAGLPRERNIAEAYHLRHQARSKTHASDGARKEAFLATAQAFLGSARAGGNTSDAQSYYRIAAECFVVCEEHGDAAKAFLSASDYTQSAQHYRKAGMFDEAVNVVQTNKENIAASAAEKILDIAKIHYFTQDKIEQATQLFDDLDQAMKFMEEYEFDVARADLLERAGHFSEAAELHLTDGHVVRAITLFLQANSEVSRMRAETCLLDGLWRLLPFGVSMKFRRDQELSDSLLQDLLSLSDQFIMAPGTSEHSKDQLCMFQAIAARDVKPLRFLGERFHHKHHDNISAILCLDHLFSLPFNIQNATVFDIATILQAFLIYTKEISRLASQWDPCYDARIQQLFGFSQTSAGKFLINHGTRLKQIVLARRVLSSEEQAGLAIRANDLRYVLKSWVTTHLLERVINQNVCCQNAKAFTPCVAFGVLRDCARGQDCWRAHIPRQECTMEWFQCRIRTILQQILIYQTISASEGLRQQLKQQKFWLSILYHALFPPSSAFGSASLFDPTTIPEAERAIPVLKIWLRNLFYNLNPTPNDSSALNTTFLDNIVELIRLAIVFDHEAARQYFGRARCVTSSPASLIRNTASGEGRYVINDLLDLLQSPAAFKVSCGVLLFKHICEESHNINISVLCSLLEHICASFIIVHNLRERSSLHDIFLPLSWLYGQTFVRDVGSRDPMSTMFLLMKSVAALLDKVYVGADHLSYHGTLDRVKYQVRHIFVARICRVLCILGYNVNHSKLRSSIVDTITSLKKPERPAISRLYSGFISATNWVDLSDTLCKLEGSSIALDAWIHLREERFMTKPGPRFPISRARVIPYQQLEDIPVLLSGGTPARLEVNTAAAIHDLPHTDGPLDGGHTAAEVKLDDGADSPPDGQGPNLEVIDPAVDMDTACVKEVMPTDAEIKAARRIQRAYTQWLRRRRDAVVTATSEARQRLLAECSQASVALQLRTSYHVPFIYILPRLLVCLENTIATATVTKKRAFKRLKTAQHGDYEGAMEQVDRARNNLKKAIEWQKILGPQSPRHVKQDIHHLREEVREAVAFVTAMKSGDPSVQNLFKLLLEEPVRTVTRKGKKPELVIEDSIELAYL</sequence>
<dbReference type="SUPFAM" id="SSF52540">
    <property type="entry name" value="P-loop containing nucleoside triphosphate hydrolases"/>
    <property type="match status" value="1"/>
</dbReference>
<organism evidence="8 9">
    <name type="scientific">Cristinia sonorae</name>
    <dbReference type="NCBI Taxonomy" id="1940300"/>
    <lineage>
        <taxon>Eukaryota</taxon>
        <taxon>Fungi</taxon>
        <taxon>Dikarya</taxon>
        <taxon>Basidiomycota</taxon>
        <taxon>Agaricomycotina</taxon>
        <taxon>Agaricomycetes</taxon>
        <taxon>Agaricomycetidae</taxon>
        <taxon>Agaricales</taxon>
        <taxon>Pleurotineae</taxon>
        <taxon>Stephanosporaceae</taxon>
        <taxon>Cristinia</taxon>
    </lineage>
</organism>
<comment type="caution">
    <text evidence="8">The sequence shown here is derived from an EMBL/GenBank/DDBJ whole genome shotgun (WGS) entry which is preliminary data.</text>
</comment>
<evidence type="ECO:0000256" key="2">
    <source>
        <dbReference type="ARBA" id="ARBA00022801"/>
    </source>
</evidence>
<dbReference type="InterPro" id="IPR027417">
    <property type="entry name" value="P-loop_NTPase"/>
</dbReference>
<dbReference type="EMBL" id="JAEVFJ010000012">
    <property type="protein sequence ID" value="KAH8101588.1"/>
    <property type="molecule type" value="Genomic_DNA"/>
</dbReference>
<feature type="domain" description="UvrD-like helicase ATP-binding" evidence="7">
    <location>
        <begin position="484"/>
        <end position="843"/>
    </location>
</feature>
<reference evidence="8" key="1">
    <citation type="journal article" date="2021" name="New Phytol.">
        <title>Evolutionary innovations through gain and loss of genes in the ectomycorrhizal Boletales.</title>
        <authorList>
            <person name="Wu G."/>
            <person name="Miyauchi S."/>
            <person name="Morin E."/>
            <person name="Kuo A."/>
            <person name="Drula E."/>
            <person name="Varga T."/>
            <person name="Kohler A."/>
            <person name="Feng B."/>
            <person name="Cao Y."/>
            <person name="Lipzen A."/>
            <person name="Daum C."/>
            <person name="Hundley H."/>
            <person name="Pangilinan J."/>
            <person name="Johnson J."/>
            <person name="Barry K."/>
            <person name="LaButti K."/>
            <person name="Ng V."/>
            <person name="Ahrendt S."/>
            <person name="Min B."/>
            <person name="Choi I.G."/>
            <person name="Park H."/>
            <person name="Plett J.M."/>
            <person name="Magnuson J."/>
            <person name="Spatafora J.W."/>
            <person name="Nagy L.G."/>
            <person name="Henrissat B."/>
            <person name="Grigoriev I.V."/>
            <person name="Yang Z.L."/>
            <person name="Xu J."/>
            <person name="Martin F.M."/>
        </authorList>
    </citation>
    <scope>NUCLEOTIDE SEQUENCE</scope>
    <source>
        <strain evidence="8">KKN 215</strain>
    </source>
</reference>
<evidence type="ECO:0000256" key="3">
    <source>
        <dbReference type="ARBA" id="ARBA00022806"/>
    </source>
</evidence>
<dbReference type="PROSITE" id="PS51198">
    <property type="entry name" value="UVRD_HELICASE_ATP_BIND"/>
    <property type="match status" value="1"/>
</dbReference>
<dbReference type="Gene3D" id="3.40.50.300">
    <property type="entry name" value="P-loop containing nucleotide triphosphate hydrolases"/>
    <property type="match status" value="2"/>
</dbReference>